<dbReference type="Proteomes" id="UP000007319">
    <property type="component" value="Plasmid AZOBR_p1"/>
</dbReference>
<gene>
    <name evidence="2" type="ORF">AZOBR_p140075</name>
</gene>
<dbReference type="AlphaFoldDB" id="A0A9P1JUK8"/>
<keyword evidence="2" id="KW-0614">Plasmid</keyword>
<sequence>MLPDCGGFPGAIFVRLRCGGIRSPPPWRPRKARPFPHPLTDARAKTWYRLRQALCGRPWHGDSETRDPGGRNAAAGGLRQHPGLPGVDGHGNHGDRRLR</sequence>
<evidence type="ECO:0000256" key="1">
    <source>
        <dbReference type="SAM" id="MobiDB-lite"/>
    </source>
</evidence>
<organism evidence="2 3">
    <name type="scientific">Azospirillum baldaniorum</name>
    <dbReference type="NCBI Taxonomy" id="1064539"/>
    <lineage>
        <taxon>Bacteria</taxon>
        <taxon>Pseudomonadati</taxon>
        <taxon>Pseudomonadota</taxon>
        <taxon>Alphaproteobacteria</taxon>
        <taxon>Rhodospirillales</taxon>
        <taxon>Azospirillaceae</taxon>
        <taxon>Azospirillum</taxon>
    </lineage>
</organism>
<evidence type="ECO:0000313" key="3">
    <source>
        <dbReference type="Proteomes" id="UP000007319"/>
    </source>
</evidence>
<reference evidence="2 3" key="1">
    <citation type="journal article" date="2011" name="PLoS Genet.">
        <title>Azospirillum genomes reveal transition of bacteria from aquatic to terrestrial environments.</title>
        <authorList>
            <person name="Wisniewski-Dye F."/>
            <person name="Borziak K."/>
            <person name="Khalsa-Moyers G."/>
            <person name="Alexandre G."/>
            <person name="Sukharnikov L.O."/>
            <person name="Wuichet K."/>
            <person name="Hurst G.B."/>
            <person name="McDonald W.H."/>
            <person name="Robertson J.S."/>
            <person name="Barbe V."/>
            <person name="Calteau A."/>
            <person name="Rouy Z."/>
            <person name="Mangenot S."/>
            <person name="Prigent-Combaret C."/>
            <person name="Normand P."/>
            <person name="Boyer M."/>
            <person name="Siguier P."/>
            <person name="Dessaux Y."/>
            <person name="Elmerich C."/>
            <person name="Condemine G."/>
            <person name="Krishnen G."/>
            <person name="Kennedy I."/>
            <person name="Paterson A.H."/>
            <person name="Gonzalez V."/>
            <person name="Mavingui P."/>
            <person name="Zhulin I.B."/>
        </authorList>
    </citation>
    <scope>NUCLEOTIDE SEQUENCE [LARGE SCALE GENOMIC DNA]</scope>
    <source>
        <strain evidence="2 3">Sp245</strain>
    </source>
</reference>
<dbReference type="EMBL" id="HE577328">
    <property type="protein sequence ID" value="CCD00109.1"/>
    <property type="molecule type" value="Genomic_DNA"/>
</dbReference>
<accession>A0A9P1JUK8</accession>
<protein>
    <submittedName>
        <fullName evidence="2">Uncharacterized protein</fullName>
    </submittedName>
</protein>
<evidence type="ECO:0000313" key="2">
    <source>
        <dbReference type="EMBL" id="CCD00109.1"/>
    </source>
</evidence>
<feature type="compositionally biased region" description="Basic and acidic residues" evidence="1">
    <location>
        <begin position="90"/>
        <end position="99"/>
    </location>
</feature>
<name>A0A9P1JUK8_9PROT</name>
<geneLocation type="plasmid" evidence="2 3">
    <name>AZOBR_p1</name>
</geneLocation>
<feature type="region of interest" description="Disordered" evidence="1">
    <location>
        <begin position="57"/>
        <end position="99"/>
    </location>
</feature>
<dbReference type="KEGG" id="abs:AZOBR_p140075"/>
<keyword evidence="3" id="KW-1185">Reference proteome</keyword>
<feature type="compositionally biased region" description="Basic and acidic residues" evidence="1">
    <location>
        <begin position="59"/>
        <end position="69"/>
    </location>
</feature>
<proteinExistence type="predicted"/>